<evidence type="ECO:0000256" key="2">
    <source>
        <dbReference type="ARBA" id="ARBA00012544"/>
    </source>
</evidence>
<evidence type="ECO:0000256" key="1">
    <source>
        <dbReference type="ARBA" id="ARBA00009995"/>
    </source>
</evidence>
<protein>
    <recommendedName>
        <fullName evidence="2">glucuronosyltransferase</fullName>
        <ecNumber evidence="2">2.4.1.17</ecNumber>
    </recommendedName>
</protein>
<keyword evidence="5" id="KW-0732">Signal</keyword>
<feature type="transmembrane region" description="Helical" evidence="7">
    <location>
        <begin position="171"/>
        <end position="194"/>
    </location>
</feature>
<dbReference type="InterPro" id="IPR050271">
    <property type="entry name" value="UDP-glycosyltransferase"/>
</dbReference>
<reference evidence="8 9" key="1">
    <citation type="submission" date="2018-11" db="EMBL/GenBank/DDBJ databases">
        <authorList>
            <consortium name="Pathogen Informatics"/>
        </authorList>
    </citation>
    <scope>NUCLEOTIDE SEQUENCE [LARGE SCALE GENOMIC DNA]</scope>
</reference>
<dbReference type="CDD" id="cd03784">
    <property type="entry name" value="GT1_Gtf-like"/>
    <property type="match status" value="1"/>
</dbReference>
<comment type="similarity">
    <text evidence="1">Belongs to the UDP-glycosyltransferase family.</text>
</comment>
<keyword evidence="3" id="KW-0328">Glycosyltransferase</keyword>
<dbReference type="WBParaSite" id="HPBE_0001822701-mRNA-1">
    <property type="protein sequence ID" value="HPBE_0001822701-mRNA-1"/>
    <property type="gene ID" value="HPBE_0001822701"/>
</dbReference>
<keyword evidence="9" id="KW-1185">Reference proteome</keyword>
<dbReference type="SUPFAM" id="SSF53756">
    <property type="entry name" value="UDP-Glycosyltransferase/glycogen phosphorylase"/>
    <property type="match status" value="1"/>
</dbReference>
<dbReference type="GO" id="GO:0015020">
    <property type="term" value="F:glucuronosyltransferase activity"/>
    <property type="evidence" value="ECO:0007669"/>
    <property type="project" value="UniProtKB-EC"/>
</dbReference>
<evidence type="ECO:0000313" key="10">
    <source>
        <dbReference type="WBParaSite" id="HPBE_0001822701-mRNA-1"/>
    </source>
</evidence>
<keyword evidence="4" id="KW-0808">Transferase</keyword>
<dbReference type="EMBL" id="UZAH01030549">
    <property type="protein sequence ID" value="VDP10927.1"/>
    <property type="molecule type" value="Genomic_DNA"/>
</dbReference>
<evidence type="ECO:0000256" key="3">
    <source>
        <dbReference type="ARBA" id="ARBA00022676"/>
    </source>
</evidence>
<evidence type="ECO:0000256" key="6">
    <source>
        <dbReference type="ARBA" id="ARBA00047475"/>
    </source>
</evidence>
<dbReference type="InterPro" id="IPR002213">
    <property type="entry name" value="UDP_glucos_trans"/>
</dbReference>
<comment type="catalytic activity">
    <reaction evidence="6">
        <text>glucuronate acceptor + UDP-alpha-D-glucuronate = acceptor beta-D-glucuronoside + UDP + H(+)</text>
        <dbReference type="Rhea" id="RHEA:21032"/>
        <dbReference type="ChEBI" id="CHEBI:15378"/>
        <dbReference type="ChEBI" id="CHEBI:58052"/>
        <dbReference type="ChEBI" id="CHEBI:58223"/>
        <dbReference type="ChEBI" id="CHEBI:132367"/>
        <dbReference type="ChEBI" id="CHEBI:132368"/>
        <dbReference type="EC" id="2.4.1.17"/>
    </reaction>
</comment>
<dbReference type="EC" id="2.4.1.17" evidence="2"/>
<dbReference type="Pfam" id="PF00201">
    <property type="entry name" value="UDPGT"/>
    <property type="match status" value="1"/>
</dbReference>
<evidence type="ECO:0000256" key="7">
    <source>
        <dbReference type="SAM" id="Phobius"/>
    </source>
</evidence>
<keyword evidence="7" id="KW-0472">Membrane</keyword>
<evidence type="ECO:0000256" key="4">
    <source>
        <dbReference type="ARBA" id="ARBA00022679"/>
    </source>
</evidence>
<dbReference type="PANTHER" id="PTHR48043:SF23">
    <property type="entry name" value="UDP-GLUCURONOSYLTRANSFERASE"/>
    <property type="match status" value="1"/>
</dbReference>
<gene>
    <name evidence="8" type="ORF">HPBE_LOCUS18226</name>
</gene>
<name>A0A183G8L8_HELPZ</name>
<proteinExistence type="inferred from homology"/>
<keyword evidence="7" id="KW-1133">Transmembrane helix</keyword>
<reference evidence="10" key="2">
    <citation type="submission" date="2019-09" db="UniProtKB">
        <authorList>
            <consortium name="WormBaseParasite"/>
        </authorList>
    </citation>
    <scope>IDENTIFICATION</scope>
</reference>
<evidence type="ECO:0000313" key="9">
    <source>
        <dbReference type="Proteomes" id="UP000050761"/>
    </source>
</evidence>
<dbReference type="OrthoDB" id="5835829at2759"/>
<dbReference type="AlphaFoldDB" id="A0A183G8L8"/>
<dbReference type="Proteomes" id="UP000050761">
    <property type="component" value="Unassembled WGS sequence"/>
</dbReference>
<dbReference type="PANTHER" id="PTHR48043">
    <property type="entry name" value="EG:EG0003.4 PROTEIN-RELATED"/>
    <property type="match status" value="1"/>
</dbReference>
<evidence type="ECO:0000256" key="5">
    <source>
        <dbReference type="ARBA" id="ARBA00022729"/>
    </source>
</evidence>
<evidence type="ECO:0000313" key="8">
    <source>
        <dbReference type="EMBL" id="VDP10927.1"/>
    </source>
</evidence>
<accession>A0A3P8AA00</accession>
<accession>A0A183G8L8</accession>
<sequence>MDVEGFPKDQSVLFYGSAGVSHCQRVWHPENFPCRTKNGISADKRVSLFITHAGMNSVLEATQFGKPMVAIPLFSDQIRNAKTVKRRGLAVMISRSDLNKDTLTAAIRKALSDSTIAHKAAKVASYLDGRPALARNETAKWVRLVAEEGLMDHLILQSRNMSFIQYYNIDVFAYLLAQLILVLWLLLQVGRLILCKSAALFKKGKVE</sequence>
<dbReference type="Gene3D" id="3.40.50.2000">
    <property type="entry name" value="Glycogen Phosphorylase B"/>
    <property type="match status" value="1"/>
</dbReference>
<organism evidence="9 10">
    <name type="scientific">Heligmosomoides polygyrus</name>
    <name type="common">Parasitic roundworm</name>
    <dbReference type="NCBI Taxonomy" id="6339"/>
    <lineage>
        <taxon>Eukaryota</taxon>
        <taxon>Metazoa</taxon>
        <taxon>Ecdysozoa</taxon>
        <taxon>Nematoda</taxon>
        <taxon>Chromadorea</taxon>
        <taxon>Rhabditida</taxon>
        <taxon>Rhabditina</taxon>
        <taxon>Rhabditomorpha</taxon>
        <taxon>Strongyloidea</taxon>
        <taxon>Heligmosomidae</taxon>
        <taxon>Heligmosomoides</taxon>
    </lineage>
</organism>
<keyword evidence="7" id="KW-0812">Transmembrane</keyword>